<evidence type="ECO:0000256" key="10">
    <source>
        <dbReference type="SAM" id="Phobius"/>
    </source>
</evidence>
<gene>
    <name evidence="11" type="ORF">CCH79_00014657</name>
</gene>
<proteinExistence type="inferred from homology"/>
<keyword evidence="7 10" id="KW-1133">Transmembrane helix</keyword>
<evidence type="ECO:0000313" key="12">
    <source>
        <dbReference type="Proteomes" id="UP000250572"/>
    </source>
</evidence>
<dbReference type="PANTHER" id="PTHR14275">
    <property type="entry name" value="PROMETHIN"/>
    <property type="match status" value="1"/>
</dbReference>
<keyword evidence="12" id="KW-1185">Reference proteome</keyword>
<keyword evidence="5 10" id="KW-0812">Transmembrane</keyword>
<feature type="transmembrane region" description="Helical" evidence="10">
    <location>
        <begin position="197"/>
        <end position="219"/>
    </location>
</feature>
<organism evidence="11 12">
    <name type="scientific">Gambusia affinis</name>
    <name type="common">Western mosquitofish</name>
    <name type="synonym">Heterandria affinis</name>
    <dbReference type="NCBI Taxonomy" id="33528"/>
    <lineage>
        <taxon>Eukaryota</taxon>
        <taxon>Metazoa</taxon>
        <taxon>Chordata</taxon>
        <taxon>Craniata</taxon>
        <taxon>Vertebrata</taxon>
        <taxon>Euteleostomi</taxon>
        <taxon>Actinopterygii</taxon>
        <taxon>Neopterygii</taxon>
        <taxon>Teleostei</taxon>
        <taxon>Neoteleostei</taxon>
        <taxon>Acanthomorphata</taxon>
        <taxon>Ovalentaria</taxon>
        <taxon>Atherinomorphae</taxon>
        <taxon>Cyprinodontiformes</taxon>
        <taxon>Poeciliidae</taxon>
        <taxon>Poeciliinae</taxon>
        <taxon>Gambusia</taxon>
    </lineage>
</organism>
<dbReference type="Pfam" id="PF16015">
    <property type="entry name" value="Promethin"/>
    <property type="match status" value="1"/>
</dbReference>
<feature type="region of interest" description="Disordered" evidence="9">
    <location>
        <begin position="67"/>
        <end position="88"/>
    </location>
</feature>
<keyword evidence="6" id="KW-0256">Endoplasmic reticulum</keyword>
<dbReference type="PANTHER" id="PTHR14275:SF0">
    <property type="entry name" value="LIPID DROPLET ASSEMBLY FACTOR 1"/>
    <property type="match status" value="1"/>
</dbReference>
<evidence type="ECO:0000256" key="1">
    <source>
        <dbReference type="ARBA" id="ARBA00004477"/>
    </source>
</evidence>
<feature type="transmembrane region" description="Helical" evidence="10">
    <location>
        <begin position="141"/>
        <end position="165"/>
    </location>
</feature>
<keyword evidence="8 10" id="KW-0472">Membrane</keyword>
<comment type="similarity">
    <text evidence="3">Belongs to the LDAF1 family.</text>
</comment>
<evidence type="ECO:0000256" key="7">
    <source>
        <dbReference type="ARBA" id="ARBA00022989"/>
    </source>
</evidence>
<comment type="subcellular location">
    <subcellularLocation>
        <location evidence="1">Endoplasmic reticulum membrane</location>
        <topology evidence="1">Multi-pass membrane protein</topology>
    </subcellularLocation>
    <subcellularLocation>
        <location evidence="2">Lipid droplet</location>
    </subcellularLocation>
</comment>
<evidence type="ECO:0000256" key="9">
    <source>
        <dbReference type="SAM" id="MobiDB-lite"/>
    </source>
</evidence>
<dbReference type="STRING" id="33528.ENSGAFP00000030098"/>
<dbReference type="GO" id="GO:0005789">
    <property type="term" value="C:endoplasmic reticulum membrane"/>
    <property type="evidence" value="ECO:0007669"/>
    <property type="project" value="UniProtKB-SubCell"/>
</dbReference>
<dbReference type="InterPro" id="IPR029709">
    <property type="entry name" value="LDAF1"/>
</dbReference>
<evidence type="ECO:0000256" key="6">
    <source>
        <dbReference type="ARBA" id="ARBA00022824"/>
    </source>
</evidence>
<evidence type="ECO:0000256" key="4">
    <source>
        <dbReference type="ARBA" id="ARBA00022677"/>
    </source>
</evidence>
<dbReference type="Proteomes" id="UP000250572">
    <property type="component" value="Unassembled WGS sequence"/>
</dbReference>
<name>A0A315V830_GAMAF</name>
<evidence type="ECO:0000313" key="11">
    <source>
        <dbReference type="EMBL" id="PWA19314.1"/>
    </source>
</evidence>
<accession>A0A315V830</accession>
<evidence type="ECO:0000256" key="5">
    <source>
        <dbReference type="ARBA" id="ARBA00022692"/>
    </source>
</evidence>
<comment type="caution">
    <text evidence="11">The sequence shown here is derived from an EMBL/GenBank/DDBJ whole genome shotgun (WGS) entry which is preliminary data.</text>
</comment>
<dbReference type="GO" id="GO:0005811">
    <property type="term" value="C:lipid droplet"/>
    <property type="evidence" value="ECO:0007669"/>
    <property type="project" value="UniProtKB-SubCell"/>
</dbReference>
<evidence type="ECO:0000256" key="3">
    <source>
        <dbReference type="ARBA" id="ARBA00007618"/>
    </source>
</evidence>
<sequence>MKTEEHRRQVREEVEEKFKADSTQRRRLAAVFTQNLHSHKLFIVKLGAFDHCPIGALTQEPFSVQRAAGSSSSRSMKNPEEEDGGGNKEECLCVEMQGGNSSLTQQLRERWLTLMNRLQEDPKIAQVISTKAGQYLRSRPFLALALLLFSAMAALPVGLFLFFALITIVMSVVGFVFFEVFLLFVGGMTLLSVLSGIALFSLVVSVIVTGVFVTIPNLLKRSYPHVTKRKEREEETPGLKQHIRLVPI</sequence>
<evidence type="ECO:0008006" key="13">
    <source>
        <dbReference type="Google" id="ProtNLM"/>
    </source>
</evidence>
<evidence type="ECO:0000256" key="2">
    <source>
        <dbReference type="ARBA" id="ARBA00004502"/>
    </source>
</evidence>
<keyword evidence="4" id="KW-0551">Lipid droplet</keyword>
<dbReference type="AlphaFoldDB" id="A0A315V830"/>
<reference evidence="11 12" key="1">
    <citation type="journal article" date="2018" name="G3 (Bethesda)">
        <title>A High-Quality Reference Genome for the Invasive Mosquitofish Gambusia affinis Using a Chicago Library.</title>
        <authorList>
            <person name="Hoffberg S.L."/>
            <person name="Troendle N.J."/>
            <person name="Glenn T.C."/>
            <person name="Mahmud O."/>
            <person name="Louha S."/>
            <person name="Chalopin D."/>
            <person name="Bennetzen J.L."/>
            <person name="Mauricio R."/>
        </authorList>
    </citation>
    <scope>NUCLEOTIDE SEQUENCE [LARGE SCALE GENOMIC DNA]</scope>
    <source>
        <strain evidence="11">NE01/NJP1002.9</strain>
        <tissue evidence="11">Muscle</tissue>
    </source>
</reference>
<dbReference type="EMBL" id="NHOQ01002164">
    <property type="protein sequence ID" value="PWA19314.1"/>
    <property type="molecule type" value="Genomic_DNA"/>
</dbReference>
<evidence type="ECO:0000256" key="8">
    <source>
        <dbReference type="ARBA" id="ARBA00023136"/>
    </source>
</evidence>
<feature type="transmembrane region" description="Helical" evidence="10">
    <location>
        <begin position="172"/>
        <end position="191"/>
    </location>
</feature>
<protein>
    <recommendedName>
        <fullName evidence="13">Transmembrane protein 159</fullName>
    </recommendedName>
</protein>